<protein>
    <submittedName>
        <fullName evidence="1">Uncharacterized protein</fullName>
    </submittedName>
</protein>
<name>A0ABW8HPK3_9BACL</name>
<dbReference type="Proteomes" id="UP001618531">
    <property type="component" value="Unassembled WGS sequence"/>
</dbReference>
<accession>A0ABW8HPK3</accession>
<evidence type="ECO:0000313" key="1">
    <source>
        <dbReference type="EMBL" id="MFK0521493.1"/>
    </source>
</evidence>
<evidence type="ECO:0000313" key="2">
    <source>
        <dbReference type="Proteomes" id="UP001618531"/>
    </source>
</evidence>
<reference evidence="1 2" key="1">
    <citation type="submission" date="2024-11" db="EMBL/GenBank/DDBJ databases">
        <title>Identification and Characterization of a Novel Fosfomycin Bacillithiol Transferase FosB8 in Paenibacillus illinoisensis.</title>
        <authorList>
            <person name="Lu W."/>
        </authorList>
    </citation>
    <scope>NUCLEOTIDE SEQUENCE [LARGE SCALE GENOMIC DNA]</scope>
    <source>
        <strain evidence="1 2">WP77</strain>
    </source>
</reference>
<organism evidence="1 2">
    <name type="scientific">Paenibacillus illinoisensis</name>
    <dbReference type="NCBI Taxonomy" id="59845"/>
    <lineage>
        <taxon>Bacteria</taxon>
        <taxon>Bacillati</taxon>
        <taxon>Bacillota</taxon>
        <taxon>Bacilli</taxon>
        <taxon>Bacillales</taxon>
        <taxon>Paenibacillaceae</taxon>
        <taxon>Paenibacillus</taxon>
    </lineage>
</organism>
<sequence length="129" mass="14419">MLVSTGQSSAGMEFVRLLLKRGMGVIVLVHNAEEEHQLTELIGKISVYRLYPSGSADKMPIASEWAVKHAFVFERNLPECCQDIQLCHSWCPQRLYVVTSSLNPVHLVYRGLGASYVIHSRSGDISFVL</sequence>
<comment type="caution">
    <text evidence="1">The sequence shown here is derived from an EMBL/GenBank/DDBJ whole genome shotgun (WGS) entry which is preliminary data.</text>
</comment>
<dbReference type="RefSeq" id="WP_402871608.1">
    <property type="nucleotide sequence ID" value="NZ_JBIYSL010000001.1"/>
</dbReference>
<gene>
    <name evidence="1" type="ORF">ACINKY_04705</name>
</gene>
<proteinExistence type="predicted"/>
<dbReference type="EMBL" id="JBIYSL010000001">
    <property type="protein sequence ID" value="MFK0521493.1"/>
    <property type="molecule type" value="Genomic_DNA"/>
</dbReference>
<keyword evidence="2" id="KW-1185">Reference proteome</keyword>